<accession>A0ABP7YXB5</accession>
<evidence type="ECO:0000313" key="3">
    <source>
        <dbReference type="Proteomes" id="UP001501845"/>
    </source>
</evidence>
<proteinExistence type="predicted"/>
<feature type="compositionally biased region" description="Basic residues" evidence="1">
    <location>
        <begin position="66"/>
        <end position="75"/>
    </location>
</feature>
<feature type="compositionally biased region" description="Low complexity" evidence="1">
    <location>
        <begin position="89"/>
        <end position="101"/>
    </location>
</feature>
<dbReference type="RefSeq" id="WP_428838011.1">
    <property type="nucleotide sequence ID" value="NZ_BAABBU010000021.1"/>
</dbReference>
<evidence type="ECO:0000313" key="2">
    <source>
        <dbReference type="EMBL" id="GAA4142951.1"/>
    </source>
</evidence>
<sequence length="101" mass="10588">MVPTARDGAALLAEGSGARTVNRVSCNSPTYDGSTVTGIGRAKALQIWYKALTAYREQHGVQGGRRGLKGGRRQPRPTLPRTGRHPERFAPGAAGAFGATA</sequence>
<organism evidence="2 3">
    <name type="scientific">Streptomyces tunisiensis</name>
    <dbReference type="NCBI Taxonomy" id="948699"/>
    <lineage>
        <taxon>Bacteria</taxon>
        <taxon>Bacillati</taxon>
        <taxon>Actinomycetota</taxon>
        <taxon>Actinomycetes</taxon>
        <taxon>Kitasatosporales</taxon>
        <taxon>Streptomycetaceae</taxon>
        <taxon>Streptomyces</taxon>
    </lineage>
</organism>
<feature type="region of interest" description="Disordered" evidence="1">
    <location>
        <begin position="59"/>
        <end position="101"/>
    </location>
</feature>
<reference evidence="3" key="1">
    <citation type="journal article" date="2019" name="Int. J. Syst. Evol. Microbiol.">
        <title>The Global Catalogue of Microorganisms (GCM) 10K type strain sequencing project: providing services to taxonomists for standard genome sequencing and annotation.</title>
        <authorList>
            <consortium name="The Broad Institute Genomics Platform"/>
            <consortium name="The Broad Institute Genome Sequencing Center for Infectious Disease"/>
            <person name="Wu L."/>
            <person name="Ma J."/>
        </authorList>
    </citation>
    <scope>NUCLEOTIDE SEQUENCE [LARGE SCALE GENOMIC DNA]</scope>
    <source>
        <strain evidence="3">JCM 17589</strain>
    </source>
</reference>
<gene>
    <name evidence="2" type="ORF">GCM10022285_45090</name>
</gene>
<dbReference type="InterPro" id="IPR027268">
    <property type="entry name" value="Peptidase_M4/M1_CTD_sf"/>
</dbReference>
<keyword evidence="3" id="KW-1185">Reference proteome</keyword>
<name>A0ABP7YXB5_9ACTN</name>
<comment type="caution">
    <text evidence="2">The sequence shown here is derived from an EMBL/GenBank/DDBJ whole genome shotgun (WGS) entry which is preliminary data.</text>
</comment>
<dbReference type="Gene3D" id="1.10.390.10">
    <property type="entry name" value="Neutral Protease Domain 2"/>
    <property type="match status" value="1"/>
</dbReference>
<evidence type="ECO:0000256" key="1">
    <source>
        <dbReference type="SAM" id="MobiDB-lite"/>
    </source>
</evidence>
<dbReference type="Proteomes" id="UP001501845">
    <property type="component" value="Unassembled WGS sequence"/>
</dbReference>
<protein>
    <submittedName>
        <fullName evidence="2">Uncharacterized protein</fullName>
    </submittedName>
</protein>
<dbReference type="EMBL" id="BAABBU010000021">
    <property type="protein sequence ID" value="GAA4142951.1"/>
    <property type="molecule type" value="Genomic_DNA"/>
</dbReference>